<dbReference type="EMBL" id="JBHLXP010000001">
    <property type="protein sequence ID" value="MFC0048203.1"/>
    <property type="molecule type" value="Genomic_DNA"/>
</dbReference>
<name>A0ABV6BFA5_9GAMM</name>
<organism evidence="1 2">
    <name type="scientific">Rheinheimera tilapiae</name>
    <dbReference type="NCBI Taxonomy" id="875043"/>
    <lineage>
        <taxon>Bacteria</taxon>
        <taxon>Pseudomonadati</taxon>
        <taxon>Pseudomonadota</taxon>
        <taxon>Gammaproteobacteria</taxon>
        <taxon>Chromatiales</taxon>
        <taxon>Chromatiaceae</taxon>
        <taxon>Rheinheimera</taxon>
    </lineage>
</organism>
<dbReference type="Proteomes" id="UP001589813">
    <property type="component" value="Unassembled WGS sequence"/>
</dbReference>
<gene>
    <name evidence="1" type="ORF">ACFFJP_07850</name>
</gene>
<comment type="caution">
    <text evidence="1">The sequence shown here is derived from an EMBL/GenBank/DDBJ whole genome shotgun (WGS) entry which is preliminary data.</text>
</comment>
<keyword evidence="2" id="KW-1185">Reference proteome</keyword>
<dbReference type="InterPro" id="IPR029058">
    <property type="entry name" value="AB_hydrolase_fold"/>
</dbReference>
<dbReference type="RefSeq" id="WP_377242163.1">
    <property type="nucleotide sequence ID" value="NZ_JBHLXP010000001.1"/>
</dbReference>
<proteinExistence type="predicted"/>
<evidence type="ECO:0008006" key="3">
    <source>
        <dbReference type="Google" id="ProtNLM"/>
    </source>
</evidence>
<dbReference type="Gene3D" id="3.40.50.1820">
    <property type="entry name" value="alpha/beta hydrolase"/>
    <property type="match status" value="1"/>
</dbReference>
<evidence type="ECO:0000313" key="1">
    <source>
        <dbReference type="EMBL" id="MFC0048203.1"/>
    </source>
</evidence>
<protein>
    <recommendedName>
        <fullName evidence="3">Hydrolase 2, exosortase A system-associated</fullName>
    </recommendedName>
</protein>
<evidence type="ECO:0000313" key="2">
    <source>
        <dbReference type="Proteomes" id="UP001589813"/>
    </source>
</evidence>
<dbReference type="SUPFAM" id="SSF53474">
    <property type="entry name" value="alpha/beta-Hydrolases"/>
    <property type="match status" value="1"/>
</dbReference>
<accession>A0ABV6BFA5</accession>
<reference evidence="1 2" key="1">
    <citation type="submission" date="2024-09" db="EMBL/GenBank/DDBJ databases">
        <authorList>
            <person name="Sun Q."/>
            <person name="Mori K."/>
        </authorList>
    </citation>
    <scope>NUCLEOTIDE SEQUENCE [LARGE SCALE GENOMIC DNA]</scope>
    <source>
        <strain evidence="1 2">KCTC 23315</strain>
    </source>
</reference>
<sequence length="269" mass="29901">MQLPDMPQKPDVTAPQAILNGRFIDNRWLLTQWHTTPGPGHTALLILPPFAEEMNCCRRLLAKLARQLAGFGIDTFLPDFAGTGDSAGQFSQISLQQWRADLLQFLPELQQYSQVQLLGCRFGAALLLDWLPALQAQLKISQILLWQPQLQTDRFWQQLQRQQLLGTVTVAASEHTLDVAGYAVPLQLRTEIQALQSHLPTSSTAVLWLESSLTGEIGAAAKKIQQAHPSLQLQTIRATPYWLSQEPTDSGELISASLTFLTGAAEWTR</sequence>